<dbReference type="RefSeq" id="WP_163952022.1">
    <property type="nucleotide sequence ID" value="NZ_JAAFZH010000009.1"/>
</dbReference>
<sequence>MNFPAELSYTQDHEWIRLEDDGTAVVGITDFAQRELGDIVYVDITTVGQSLAKGDVFGSVEAVKTVSDLFLPLEGEVIEVNDAIEKSPELLNSDPYGEGWIVRIKLADAGQNDDLLTADAYQELVGA</sequence>
<dbReference type="InterPro" id="IPR033753">
    <property type="entry name" value="GCV_H/Fam206"/>
</dbReference>
<dbReference type="PROSITE" id="PS50968">
    <property type="entry name" value="BIOTINYL_LIPOYL"/>
    <property type="match status" value="1"/>
</dbReference>
<dbReference type="GO" id="GO:0005960">
    <property type="term" value="C:glycine cleavage complex"/>
    <property type="evidence" value="ECO:0007669"/>
    <property type="project" value="InterPro"/>
</dbReference>
<keyword evidence="2 3" id="KW-0450">Lipoyl</keyword>
<feature type="modified residue" description="N6-lipoyllysine" evidence="3 4">
    <location>
        <position position="64"/>
    </location>
</feature>
<dbReference type="Proteomes" id="UP000474175">
    <property type="component" value="Unassembled WGS sequence"/>
</dbReference>
<protein>
    <recommendedName>
        <fullName evidence="3">Glycine cleavage system H protein</fullName>
    </recommendedName>
</protein>
<dbReference type="CDD" id="cd06848">
    <property type="entry name" value="GCS_H"/>
    <property type="match status" value="1"/>
</dbReference>
<accession>A0A6L9L9A5</accession>
<dbReference type="AlphaFoldDB" id="A0A6L9L9A5"/>
<dbReference type="GO" id="GO:0005829">
    <property type="term" value="C:cytosol"/>
    <property type="evidence" value="ECO:0007669"/>
    <property type="project" value="TreeGrafter"/>
</dbReference>
<comment type="similarity">
    <text evidence="1 3">Belongs to the GcvH family.</text>
</comment>
<evidence type="ECO:0000313" key="6">
    <source>
        <dbReference type="EMBL" id="NDU97010.1"/>
    </source>
</evidence>
<dbReference type="SUPFAM" id="SSF51230">
    <property type="entry name" value="Single hybrid motif"/>
    <property type="match status" value="1"/>
</dbReference>
<dbReference type="InterPro" id="IPR003016">
    <property type="entry name" value="2-oxoA_DH_lipoyl-BS"/>
</dbReference>
<gene>
    <name evidence="3 6" type="primary">gcvH</name>
    <name evidence="6" type="ORF">GK108_19145</name>
</gene>
<keyword evidence="7" id="KW-1185">Reference proteome</keyword>
<evidence type="ECO:0000259" key="5">
    <source>
        <dbReference type="PROSITE" id="PS50968"/>
    </source>
</evidence>
<dbReference type="GO" id="GO:0019464">
    <property type="term" value="P:glycine decarboxylation via glycine cleavage system"/>
    <property type="evidence" value="ECO:0007669"/>
    <property type="project" value="UniProtKB-UniRule"/>
</dbReference>
<dbReference type="Pfam" id="PF01597">
    <property type="entry name" value="GCV_H"/>
    <property type="match status" value="1"/>
</dbReference>
<dbReference type="HAMAP" id="MF_00272">
    <property type="entry name" value="GcvH"/>
    <property type="match status" value="1"/>
</dbReference>
<dbReference type="InterPro" id="IPR011053">
    <property type="entry name" value="Single_hybrid_motif"/>
</dbReference>
<comment type="function">
    <text evidence="3">The glycine cleavage system catalyzes the degradation of glycine. The H protein shuttles the methylamine group of glycine from the P protein to the T protein.</text>
</comment>
<dbReference type="PANTHER" id="PTHR11715:SF3">
    <property type="entry name" value="GLYCINE CLEAVAGE SYSTEM H PROTEIN-RELATED"/>
    <property type="match status" value="1"/>
</dbReference>
<dbReference type="PANTHER" id="PTHR11715">
    <property type="entry name" value="GLYCINE CLEAVAGE SYSTEM H PROTEIN"/>
    <property type="match status" value="1"/>
</dbReference>
<evidence type="ECO:0000256" key="2">
    <source>
        <dbReference type="ARBA" id="ARBA00022823"/>
    </source>
</evidence>
<dbReference type="EMBL" id="JAAFZH010000009">
    <property type="protein sequence ID" value="NDU97010.1"/>
    <property type="molecule type" value="Genomic_DNA"/>
</dbReference>
<dbReference type="InterPro" id="IPR002930">
    <property type="entry name" value="GCV_H"/>
</dbReference>
<dbReference type="PROSITE" id="PS00189">
    <property type="entry name" value="LIPOYL"/>
    <property type="match status" value="1"/>
</dbReference>
<comment type="subunit">
    <text evidence="3">The glycine cleavage system is composed of four proteins: P, T, L and H.</text>
</comment>
<proteinExistence type="inferred from homology"/>
<evidence type="ECO:0000256" key="1">
    <source>
        <dbReference type="ARBA" id="ARBA00009249"/>
    </source>
</evidence>
<reference evidence="6 7" key="1">
    <citation type="submission" date="2020-02" db="EMBL/GenBank/DDBJ databases">
        <title>Draft genome sequence of two Spirosoma agri KCTC 52727 and Spirosoma terrae KCTC 52035.</title>
        <authorList>
            <person name="Rojas J."/>
            <person name="Ambika Manirajan B."/>
            <person name="Suarez C."/>
            <person name="Ratering S."/>
            <person name="Schnell S."/>
        </authorList>
    </citation>
    <scope>NUCLEOTIDE SEQUENCE [LARGE SCALE GENOMIC DNA]</scope>
    <source>
        <strain evidence="6 7">KCTC 52035</strain>
    </source>
</reference>
<evidence type="ECO:0000256" key="4">
    <source>
        <dbReference type="PIRSR" id="PIRSR617453-50"/>
    </source>
</evidence>
<name>A0A6L9L9A5_9BACT</name>
<evidence type="ECO:0000256" key="3">
    <source>
        <dbReference type="HAMAP-Rule" id="MF_00272"/>
    </source>
</evidence>
<dbReference type="InterPro" id="IPR000089">
    <property type="entry name" value="Biotin_lipoyl"/>
</dbReference>
<comment type="caution">
    <text evidence="6">The sequence shown here is derived from an EMBL/GenBank/DDBJ whole genome shotgun (WGS) entry which is preliminary data.</text>
</comment>
<organism evidence="6 7">
    <name type="scientific">Spirosoma terrae</name>
    <dbReference type="NCBI Taxonomy" id="1968276"/>
    <lineage>
        <taxon>Bacteria</taxon>
        <taxon>Pseudomonadati</taxon>
        <taxon>Bacteroidota</taxon>
        <taxon>Cytophagia</taxon>
        <taxon>Cytophagales</taxon>
        <taxon>Cytophagaceae</taxon>
        <taxon>Spirosoma</taxon>
    </lineage>
</organism>
<feature type="domain" description="Lipoyl-binding" evidence="5">
    <location>
        <begin position="23"/>
        <end position="105"/>
    </location>
</feature>
<dbReference type="InterPro" id="IPR017453">
    <property type="entry name" value="GCV_H_sub"/>
</dbReference>
<comment type="cofactor">
    <cofactor evidence="3">
        <name>(R)-lipoate</name>
        <dbReference type="ChEBI" id="CHEBI:83088"/>
    </cofactor>
    <text evidence="3">Binds 1 lipoyl cofactor covalently.</text>
</comment>
<evidence type="ECO:0000313" key="7">
    <source>
        <dbReference type="Proteomes" id="UP000474175"/>
    </source>
</evidence>
<dbReference type="Gene3D" id="2.40.50.100">
    <property type="match status" value="1"/>
</dbReference>
<dbReference type="NCBIfam" id="TIGR00527">
    <property type="entry name" value="gcvH"/>
    <property type="match status" value="1"/>
</dbReference>
<dbReference type="GO" id="GO:0009249">
    <property type="term" value="P:protein lipoylation"/>
    <property type="evidence" value="ECO:0007669"/>
    <property type="project" value="TreeGrafter"/>
</dbReference>
<dbReference type="NCBIfam" id="NF002270">
    <property type="entry name" value="PRK01202.1"/>
    <property type="match status" value="1"/>
</dbReference>